<dbReference type="Gene3D" id="3.40.710.10">
    <property type="entry name" value="DD-peptidase/beta-lactamase superfamily"/>
    <property type="match status" value="1"/>
</dbReference>
<dbReference type="InterPro" id="IPR012338">
    <property type="entry name" value="Beta-lactam/transpept-like"/>
</dbReference>
<protein>
    <submittedName>
        <fullName evidence="2">Beta-lactamase family protein</fullName>
    </submittedName>
</protein>
<accession>A0ABT5VGG8</accession>
<dbReference type="PANTHER" id="PTHR46825:SF9">
    <property type="entry name" value="BETA-LACTAMASE-RELATED DOMAIN-CONTAINING PROTEIN"/>
    <property type="match status" value="1"/>
</dbReference>
<dbReference type="SUPFAM" id="SSF56601">
    <property type="entry name" value="beta-lactamase/transpeptidase-like"/>
    <property type="match status" value="1"/>
</dbReference>
<evidence type="ECO:0000313" key="2">
    <source>
        <dbReference type="EMBL" id="MDE5414375.1"/>
    </source>
</evidence>
<organism evidence="2 3">
    <name type="scientific">Alkalihalobacterium chitinilyticum</name>
    <dbReference type="NCBI Taxonomy" id="2980103"/>
    <lineage>
        <taxon>Bacteria</taxon>
        <taxon>Bacillati</taxon>
        <taxon>Bacillota</taxon>
        <taxon>Bacilli</taxon>
        <taxon>Bacillales</taxon>
        <taxon>Bacillaceae</taxon>
        <taxon>Alkalihalobacterium</taxon>
    </lineage>
</organism>
<keyword evidence="3" id="KW-1185">Reference proteome</keyword>
<dbReference type="InterPro" id="IPR001466">
    <property type="entry name" value="Beta-lactam-related"/>
</dbReference>
<dbReference type="EMBL" id="JAOTPO010000008">
    <property type="protein sequence ID" value="MDE5414375.1"/>
    <property type="molecule type" value="Genomic_DNA"/>
</dbReference>
<dbReference type="InterPro" id="IPR050491">
    <property type="entry name" value="AmpC-like"/>
</dbReference>
<evidence type="ECO:0000313" key="3">
    <source>
        <dbReference type="Proteomes" id="UP001148125"/>
    </source>
</evidence>
<dbReference type="Pfam" id="PF00144">
    <property type="entry name" value="Beta-lactamase"/>
    <property type="match status" value="1"/>
</dbReference>
<feature type="domain" description="Beta-lactamase-related" evidence="1">
    <location>
        <begin position="52"/>
        <end position="335"/>
    </location>
</feature>
<comment type="caution">
    <text evidence="2">The sequence shown here is derived from an EMBL/GenBank/DDBJ whole genome shotgun (WGS) entry which is preliminary data.</text>
</comment>
<dbReference type="Proteomes" id="UP001148125">
    <property type="component" value="Unassembled WGS sequence"/>
</dbReference>
<reference evidence="2" key="1">
    <citation type="submission" date="2024-05" db="EMBL/GenBank/DDBJ databases">
        <title>Alkalihalobacillus sp. strain MEB203 novel alkaliphilic bacterium from Lonar Lake, India.</title>
        <authorList>
            <person name="Joshi A."/>
            <person name="Thite S."/>
            <person name="Mengade P."/>
        </authorList>
    </citation>
    <scope>NUCLEOTIDE SEQUENCE</scope>
    <source>
        <strain evidence="2">MEB 203</strain>
    </source>
</reference>
<name>A0ABT5VGG8_9BACI</name>
<gene>
    <name evidence="2" type="ORF">N7Z68_13420</name>
</gene>
<evidence type="ECO:0000259" key="1">
    <source>
        <dbReference type="Pfam" id="PF00144"/>
    </source>
</evidence>
<dbReference type="RefSeq" id="WP_275118982.1">
    <property type="nucleotide sequence ID" value="NZ_JAOTPO010000008.1"/>
</dbReference>
<proteinExistence type="predicted"/>
<dbReference type="PANTHER" id="PTHR46825">
    <property type="entry name" value="D-ALANYL-D-ALANINE-CARBOXYPEPTIDASE/ENDOPEPTIDASE AMPH"/>
    <property type="match status" value="1"/>
</dbReference>
<sequence length="351" mass="40035">MKTKSPEKVIQSIEKSFRKQVQKDPNVKSACLLVHSDTNDIHLNIHEGLSDSNQPVYMASVGKIFTSVLIGMLVEKGKLAYDDHISKYLEDSLTEKLHVYNGNDYSEQIKIKHLLNHTSGLPDNFRPLFEQLLNEPNFYMSPEETITWAKNQQQPLAPPGTRFNYTDTNYHLLGLIIENLTNLPFHEVITQYIYKPLEMTNSSILYDSEPLDKQTPAVADFYVNKNKITNYKGYAGIDYAGGGVVSTGEDLLRFMKALTSHQLVKKETLKKMMSDKVKYGAGIDYGYGIMQFRPVPLLMPKKFQVWGHAGATGSYMFYHPALDTYVIGTFNDFAYERKGVKFMLMNVIQRL</sequence>